<organism evidence="9">
    <name type="scientific">Zeugodacus cucurbitae</name>
    <name type="common">Melon fruit fly</name>
    <name type="synonym">Bactrocera cucurbitae</name>
    <dbReference type="NCBI Taxonomy" id="28588"/>
    <lineage>
        <taxon>Eukaryota</taxon>
        <taxon>Metazoa</taxon>
        <taxon>Ecdysozoa</taxon>
        <taxon>Arthropoda</taxon>
        <taxon>Hexapoda</taxon>
        <taxon>Insecta</taxon>
        <taxon>Pterygota</taxon>
        <taxon>Neoptera</taxon>
        <taxon>Endopterygota</taxon>
        <taxon>Diptera</taxon>
        <taxon>Brachycera</taxon>
        <taxon>Muscomorpha</taxon>
        <taxon>Tephritoidea</taxon>
        <taxon>Tephritidae</taxon>
        <taxon>Zeugodacus</taxon>
        <taxon>Zeugodacus</taxon>
    </lineage>
</organism>
<evidence type="ECO:0000256" key="6">
    <source>
        <dbReference type="SAM" id="Phobius"/>
    </source>
</evidence>
<feature type="domain" description="V-type proton ATPase subunit S1/VOA1 transmembrane" evidence="8">
    <location>
        <begin position="308"/>
        <end position="344"/>
    </location>
</feature>
<feature type="chain" id="PRO_5001982199" evidence="7">
    <location>
        <begin position="21"/>
        <end position="357"/>
    </location>
</feature>
<dbReference type="GeneID" id="105214178"/>
<keyword evidence="3 6" id="KW-0812">Transmembrane</keyword>
<evidence type="ECO:0000259" key="8">
    <source>
        <dbReference type="Pfam" id="PF20520"/>
    </source>
</evidence>
<dbReference type="PANTHER" id="PTHR12471">
    <property type="entry name" value="VACUOLAR ATP SYNTHASE SUBUNIT S1"/>
    <property type="match status" value="1"/>
</dbReference>
<dbReference type="InterPro" id="IPR046756">
    <property type="entry name" value="VAS1/VOA1_TM"/>
</dbReference>
<evidence type="ECO:0000313" key="9">
    <source>
        <dbReference type="EMBL" id="JAC97871.1"/>
    </source>
</evidence>
<dbReference type="Pfam" id="PF20520">
    <property type="entry name" value="Ac45-VOA1_TM"/>
    <property type="match status" value="1"/>
</dbReference>
<sequence>MQTYFIAFLMLSVLANAVHCGPVFIWNSEVQPKSVFPRIKQSEFLEAIKPLQETKMIAAFLYSTLAFRYFRCGSCFPFLSQQTPAFFYANVERPEKALSSLNVTAHLKANSDGSLETHLVCEPGKLYLISLNELKRSSNSLKSCDEAIKKITTATNCAEAAYMFMGTKDELVEPIGHLYQHHQFSFHFSQFQVHTADGLDTIQLQGMNVSGMDPVLTVEFKANNSDTALTFNVLLSNGYFEIKAFKYNETQYYVTDLYAPQTSSYACGKIELHNDKEAIILRRVQMQYDKDKRVADFRFKDPWTCEAFTSPAIISGLFVAAILISILSVGVGMLMSVQAPTKYDSALGQNLYINVTE</sequence>
<feature type="signal peptide" evidence="7">
    <location>
        <begin position="1"/>
        <end position="20"/>
    </location>
</feature>
<reference evidence="9" key="1">
    <citation type="submission" date="2014-11" db="EMBL/GenBank/DDBJ databases">
        <authorList>
            <person name="Geib S."/>
        </authorList>
    </citation>
    <scope>NUCLEOTIDE SEQUENCE</scope>
</reference>
<dbReference type="GO" id="GO:0033176">
    <property type="term" value="C:proton-transporting V-type ATPase complex"/>
    <property type="evidence" value="ECO:0007669"/>
    <property type="project" value="TreeGrafter"/>
</dbReference>
<evidence type="ECO:0000256" key="7">
    <source>
        <dbReference type="SAM" id="SignalP"/>
    </source>
</evidence>
<keyword evidence="4 6" id="KW-1133">Transmembrane helix</keyword>
<evidence type="ECO:0000256" key="2">
    <source>
        <dbReference type="ARBA" id="ARBA00009037"/>
    </source>
</evidence>
<name>A0A0A1WG86_ZEUCU</name>
<proteinExistence type="inferred from homology"/>
<comment type="subcellular location">
    <subcellularLocation>
        <location evidence="1">Membrane</location>
        <topology evidence="1">Single-pass membrane protein</topology>
    </subcellularLocation>
</comment>
<evidence type="ECO:0000256" key="3">
    <source>
        <dbReference type="ARBA" id="ARBA00022692"/>
    </source>
</evidence>
<comment type="similarity">
    <text evidence="2">Belongs to the vacuolar ATPase subunit S1 family.</text>
</comment>
<dbReference type="PANTHER" id="PTHR12471:SF7">
    <property type="entry name" value="V-TYPE PROTON ATPASE SUBUNIT S1"/>
    <property type="match status" value="1"/>
</dbReference>
<keyword evidence="5 6" id="KW-0472">Membrane</keyword>
<evidence type="ECO:0000256" key="4">
    <source>
        <dbReference type="ARBA" id="ARBA00022989"/>
    </source>
</evidence>
<dbReference type="OrthoDB" id="19852at2759"/>
<feature type="transmembrane region" description="Helical" evidence="6">
    <location>
        <begin position="312"/>
        <end position="335"/>
    </location>
</feature>
<dbReference type="GO" id="GO:0001671">
    <property type="term" value="F:ATPase activator activity"/>
    <property type="evidence" value="ECO:0007669"/>
    <property type="project" value="TreeGrafter"/>
</dbReference>
<dbReference type="EMBL" id="GBXI01016420">
    <property type="protein sequence ID" value="JAC97871.1"/>
    <property type="molecule type" value="Transcribed_RNA"/>
</dbReference>
<gene>
    <name evidence="9" type="primary">ATP6AP1</name>
    <name evidence="9" type="ORF">g.7307</name>
</gene>
<accession>A0A0A1WG86</accession>
<protein>
    <submittedName>
        <fullName evidence="9">V-type proton ATPase subunit S1</fullName>
    </submittedName>
</protein>
<reference evidence="9" key="2">
    <citation type="journal article" date="2015" name="Gigascience">
        <title>Reconstructing a comprehensive transcriptome assembly of a white-pupal translocated strain of the pest fruit fly Bactrocera cucurbitae.</title>
        <authorList>
            <person name="Sim S.B."/>
            <person name="Calla B."/>
            <person name="Hall B."/>
            <person name="DeRego T."/>
            <person name="Geib S.M."/>
        </authorList>
    </citation>
    <scope>NUCLEOTIDE SEQUENCE</scope>
</reference>
<dbReference type="InterPro" id="IPR008388">
    <property type="entry name" value="Ac45_acc_su"/>
</dbReference>
<dbReference type="GO" id="GO:0030641">
    <property type="term" value="P:regulation of cellular pH"/>
    <property type="evidence" value="ECO:0007669"/>
    <property type="project" value="TreeGrafter"/>
</dbReference>
<evidence type="ECO:0000256" key="5">
    <source>
        <dbReference type="ARBA" id="ARBA00023136"/>
    </source>
</evidence>
<keyword evidence="7" id="KW-0732">Signal</keyword>
<dbReference type="AlphaFoldDB" id="A0A0A1WG86"/>
<evidence type="ECO:0000256" key="1">
    <source>
        <dbReference type="ARBA" id="ARBA00004167"/>
    </source>
</evidence>